<keyword evidence="3" id="KW-0645">Protease</keyword>
<feature type="transmembrane region" description="Helical" evidence="1">
    <location>
        <begin position="65"/>
        <end position="88"/>
    </location>
</feature>
<keyword evidence="4" id="KW-1185">Reference proteome</keyword>
<feature type="transmembrane region" description="Helical" evidence="1">
    <location>
        <begin position="21"/>
        <end position="41"/>
    </location>
</feature>
<dbReference type="InterPro" id="IPR003675">
    <property type="entry name" value="Rce1/LyrA-like_dom"/>
</dbReference>
<dbReference type="GO" id="GO:0080120">
    <property type="term" value="P:CAAX-box protein maturation"/>
    <property type="evidence" value="ECO:0007669"/>
    <property type="project" value="UniProtKB-ARBA"/>
</dbReference>
<dbReference type="OrthoDB" id="7284891at2"/>
<keyword evidence="1" id="KW-1133">Transmembrane helix</keyword>
<feature type="transmembrane region" description="Helical" evidence="1">
    <location>
        <begin position="144"/>
        <end position="167"/>
    </location>
</feature>
<dbReference type="PANTHER" id="PTHR39430:SF1">
    <property type="entry name" value="PROTEASE"/>
    <property type="match status" value="1"/>
</dbReference>
<dbReference type="PANTHER" id="PTHR39430">
    <property type="entry name" value="MEMBRANE-ASSOCIATED PROTEASE-RELATED"/>
    <property type="match status" value="1"/>
</dbReference>
<keyword evidence="1" id="KW-0472">Membrane</keyword>
<keyword evidence="3" id="KW-0378">Hydrolase</keyword>
<name>A0A370G989_GLULI</name>
<feature type="transmembrane region" description="Helical" evidence="1">
    <location>
        <begin position="204"/>
        <end position="220"/>
    </location>
</feature>
<evidence type="ECO:0000313" key="4">
    <source>
        <dbReference type="Proteomes" id="UP000254958"/>
    </source>
</evidence>
<accession>A0A370G989</accession>
<sequence length="305" mass="32647">MLPWNTSFRDPFMPLSLRKTLPGIAPVVGYFVLSLVAFKYIHLPDALLLSDGSGSSPAAHTTAKLGNLCLHELFMLFLICCLTGAFAATTRKDAAYCGFPLDRTALLRIVQGGGLSLIGALFLGAFECLFGGLRFTGLIWNGPVTAAIILLSALTLTIVGLTEELWFRGYPQQRLQDTFGWWPAALATSLVFASFHLANNGENIVEIVLLFLSGLVLCGLRRVTGSLWLGVGAHSVADFSDIILGSPDPYAGSSPFQIVHLLVAGPAWLNGGDNGVMFSIPGIGMQYLMMLAAILLFRPSQPKGS</sequence>
<organism evidence="3 4">
    <name type="scientific">Gluconacetobacter liquefaciens</name>
    <name type="common">Acetobacter liquefaciens</name>
    <dbReference type="NCBI Taxonomy" id="89584"/>
    <lineage>
        <taxon>Bacteria</taxon>
        <taxon>Pseudomonadati</taxon>
        <taxon>Pseudomonadota</taxon>
        <taxon>Alphaproteobacteria</taxon>
        <taxon>Acetobacterales</taxon>
        <taxon>Acetobacteraceae</taxon>
        <taxon>Gluconacetobacter</taxon>
    </lineage>
</organism>
<dbReference type="GO" id="GO:0004175">
    <property type="term" value="F:endopeptidase activity"/>
    <property type="evidence" value="ECO:0007669"/>
    <property type="project" value="UniProtKB-ARBA"/>
</dbReference>
<dbReference type="EMBL" id="QQAW01000001">
    <property type="protein sequence ID" value="RDI40382.1"/>
    <property type="molecule type" value="Genomic_DNA"/>
</dbReference>
<dbReference type="AlphaFoldDB" id="A0A370G989"/>
<dbReference type="GO" id="GO:0006508">
    <property type="term" value="P:proteolysis"/>
    <property type="evidence" value="ECO:0007669"/>
    <property type="project" value="UniProtKB-KW"/>
</dbReference>
<evidence type="ECO:0000256" key="1">
    <source>
        <dbReference type="SAM" id="Phobius"/>
    </source>
</evidence>
<feature type="transmembrane region" description="Helical" evidence="1">
    <location>
        <begin position="109"/>
        <end position="132"/>
    </location>
</feature>
<reference evidence="3 4" key="1">
    <citation type="submission" date="2018-07" db="EMBL/GenBank/DDBJ databases">
        <title>Genomic Encyclopedia of Type Strains, Phase IV (KMG-IV): sequencing the most valuable type-strain genomes for metagenomic binning, comparative biology and taxonomic classification.</title>
        <authorList>
            <person name="Goeker M."/>
        </authorList>
    </citation>
    <scope>NUCLEOTIDE SEQUENCE [LARGE SCALE GENOMIC DNA]</scope>
    <source>
        <strain evidence="3 4">DSM 5603</strain>
    </source>
</reference>
<gene>
    <name evidence="3" type="ORF">C7453_101175</name>
</gene>
<proteinExistence type="predicted"/>
<feature type="domain" description="CAAX prenyl protease 2/Lysostaphin resistance protein A-like" evidence="2">
    <location>
        <begin position="148"/>
        <end position="239"/>
    </location>
</feature>
<evidence type="ECO:0000259" key="2">
    <source>
        <dbReference type="Pfam" id="PF02517"/>
    </source>
</evidence>
<dbReference type="Proteomes" id="UP000254958">
    <property type="component" value="Unassembled WGS sequence"/>
</dbReference>
<protein>
    <submittedName>
        <fullName evidence="3">Membrane protease YdiL (CAAX protease family)</fullName>
    </submittedName>
</protein>
<feature type="transmembrane region" description="Helical" evidence="1">
    <location>
        <begin position="276"/>
        <end position="297"/>
    </location>
</feature>
<keyword evidence="1" id="KW-0812">Transmembrane</keyword>
<evidence type="ECO:0000313" key="3">
    <source>
        <dbReference type="EMBL" id="RDI40382.1"/>
    </source>
</evidence>
<dbReference type="Pfam" id="PF02517">
    <property type="entry name" value="Rce1-like"/>
    <property type="match status" value="1"/>
</dbReference>
<comment type="caution">
    <text evidence="3">The sequence shown here is derived from an EMBL/GenBank/DDBJ whole genome shotgun (WGS) entry which is preliminary data.</text>
</comment>
<feature type="transmembrane region" description="Helical" evidence="1">
    <location>
        <begin position="179"/>
        <end position="198"/>
    </location>
</feature>